<dbReference type="GeneID" id="38125726"/>
<dbReference type="PROSITE" id="PS00028">
    <property type="entry name" value="ZINC_FINGER_C2H2_1"/>
    <property type="match status" value="1"/>
</dbReference>
<evidence type="ECO:0000313" key="4">
    <source>
        <dbReference type="EMBL" id="RHZ46120.1"/>
    </source>
</evidence>
<dbReference type="EMBL" id="NKHU02000262">
    <property type="protein sequence ID" value="RHZ46120.1"/>
    <property type="molecule type" value="Genomic_DNA"/>
</dbReference>
<feature type="region of interest" description="Disordered" evidence="2">
    <location>
        <begin position="1"/>
        <end position="76"/>
    </location>
</feature>
<reference evidence="4" key="1">
    <citation type="submission" date="2018-08" db="EMBL/GenBank/DDBJ databases">
        <title>Draft genome sequence of azole-resistant Aspergillus thermomutatus (Neosartorya pseudofischeri) strain HMR AF 39, isolated from a human nasal aspirate.</title>
        <authorList>
            <person name="Parent-Michaud M."/>
            <person name="Dufresne P.J."/>
            <person name="Fournier E."/>
            <person name="Martineau C."/>
            <person name="Moreira S."/>
            <person name="Perkins V."/>
            <person name="De Repentigny L."/>
            <person name="Dufresne S.F."/>
        </authorList>
    </citation>
    <scope>NUCLEOTIDE SEQUENCE [LARGE SCALE GENOMIC DNA]</scope>
    <source>
        <strain evidence="4">HMR AF 39</strain>
    </source>
</reference>
<organism evidence="4 5">
    <name type="scientific">Aspergillus thermomutatus</name>
    <name type="common">Neosartorya pseudofischeri</name>
    <dbReference type="NCBI Taxonomy" id="41047"/>
    <lineage>
        <taxon>Eukaryota</taxon>
        <taxon>Fungi</taxon>
        <taxon>Dikarya</taxon>
        <taxon>Ascomycota</taxon>
        <taxon>Pezizomycotina</taxon>
        <taxon>Eurotiomycetes</taxon>
        <taxon>Eurotiomycetidae</taxon>
        <taxon>Eurotiales</taxon>
        <taxon>Aspergillaceae</taxon>
        <taxon>Aspergillus</taxon>
        <taxon>Aspergillus subgen. Fumigati</taxon>
    </lineage>
</organism>
<dbReference type="VEuPathDB" id="FungiDB:CDV56_103752"/>
<accession>A0A397GDF4</accession>
<evidence type="ECO:0000259" key="3">
    <source>
        <dbReference type="PROSITE" id="PS00028"/>
    </source>
</evidence>
<feature type="compositionally biased region" description="Basic and acidic residues" evidence="2">
    <location>
        <begin position="10"/>
        <end position="19"/>
    </location>
</feature>
<feature type="coiled-coil region" evidence="1">
    <location>
        <begin position="508"/>
        <end position="535"/>
    </location>
</feature>
<dbReference type="PANTHER" id="PTHR37535">
    <property type="entry name" value="FLUG DOMAIN PROTEIN"/>
    <property type="match status" value="1"/>
</dbReference>
<dbReference type="PANTHER" id="PTHR37535:SF2">
    <property type="entry name" value="FINGER DOMAIN PROTEIN, PUTATIVE (AFU_ORTHOLOGUE AFUA_6G09300)-RELATED"/>
    <property type="match status" value="1"/>
</dbReference>
<sequence length="1067" mass="122267">MKRPRSRPSRHLESDRDTDITSSSTDSDSRCDAAYETDLTEPDDTLSPPKHHRSIESASAPGGPDGDGVMYDDPLDDTGIDLSEIPEDFDKAEGTIVRRERIESRWKRYCISRTRLEPKVQKWRNPEEALRQASNNDMYRFLGWCLKLERGEKGRHLKGIHKSSSLEADWKNLRGYYQRLTQTRINDHDGSEVRRGLKYLVHENGLDTQPAKKTPVYIEDIGPFNETILSTQEKKFHLGFQRIQFKDLQISLQKDPHGGPPVPLIELTAEGVKKFLGQTKLTTFALPEVIYGPSLVLCPHTLLFGILFHARAFRNPNLTSKAKLRNLFISKGCEQLLVPIDRSKADWYIFSKTELVKGVPTIQWTKPMSKSAMSSMLVTFGEIRGWKGAFHAHQFRYGSGKVVNESGWVSKEQHMLIMKHASPRTFLNHYHPLQLDTDMIRVICGLDPDVELMRAVTRQSRWRDTRRPRYLTKQQRAQVEDHSDMEEARRKLDNARALYEESQQPNLLNRVRQREKELKNTRQRLLRALRQQVRENFDEEQAFLDIEAQLSGTAVKEDSKAEELFLQDDMHPLQLLLLQRLLSYPTSNSVEDEWKRRDDAVDAVVQYCGVLEGGPLRGRPKQITAKSIPSTGSEPDLDGSSDARDSLNENTGATLSPRDELFRATQNHLTDTSKKPRACFQCFANEKLPDKTRCFEQVTKPYGLHYGAAKAFNDSPDVTNELQNVMLQHASINTFVKHYSVGIHVDAQAIARGLPAQKQLMRFAASMSRSIDPCRPYKLEDTSVVNKVPRVRDLQQRQKKVKKELQRPARQALNSVERLEKEYKRATQRYSRAQRVSRNEWQRQRNRLVRENLERYKNEQPVIDSERQLAGKVVDEEVMGALERTGYMTPQHMILIDTVLTMPGSTVEKEYQRRIAAINAVIAFCDVEEGSPTRRPNVTQKRRAVDVLPSTPPAKRQECPSPKEQKTALSQAIASVCIKARHERPTICFLCLGNPRMPERERVKNFGTPGSLGRHFVDIHVIPYLKDMRVKCSICEEELESKSALMNHAERVHGTVSRRPLSALSPI</sequence>
<evidence type="ECO:0000256" key="2">
    <source>
        <dbReference type="SAM" id="MobiDB-lite"/>
    </source>
</evidence>
<keyword evidence="1" id="KW-0175">Coiled coil</keyword>
<dbReference type="OrthoDB" id="4485682at2759"/>
<dbReference type="RefSeq" id="XP_026611004.1">
    <property type="nucleotide sequence ID" value="XM_026757371.1"/>
</dbReference>
<dbReference type="InterPro" id="IPR013087">
    <property type="entry name" value="Znf_C2H2_type"/>
</dbReference>
<dbReference type="Pfam" id="PF11917">
    <property type="entry name" value="DUF3435"/>
    <property type="match status" value="2"/>
</dbReference>
<dbReference type="Proteomes" id="UP000215305">
    <property type="component" value="Unassembled WGS sequence"/>
</dbReference>
<feature type="region of interest" description="Disordered" evidence="2">
    <location>
        <begin position="618"/>
        <end position="660"/>
    </location>
</feature>
<evidence type="ECO:0000256" key="1">
    <source>
        <dbReference type="SAM" id="Coils"/>
    </source>
</evidence>
<proteinExistence type="predicted"/>
<dbReference type="InterPro" id="IPR021842">
    <property type="entry name" value="DUF3435"/>
</dbReference>
<gene>
    <name evidence="4" type="ORF">CDV56_103752</name>
</gene>
<feature type="compositionally biased region" description="Polar residues" evidence="2">
    <location>
        <begin position="624"/>
        <end position="633"/>
    </location>
</feature>
<keyword evidence="5" id="KW-1185">Reference proteome</keyword>
<comment type="caution">
    <text evidence="4">The sequence shown here is derived from an EMBL/GenBank/DDBJ whole genome shotgun (WGS) entry which is preliminary data.</text>
</comment>
<dbReference type="STRING" id="41047.A0A397GDF4"/>
<name>A0A397GDF4_ASPTH</name>
<protein>
    <recommendedName>
        <fullName evidence="3">C2H2-type domain-containing protein</fullName>
    </recommendedName>
</protein>
<dbReference type="AlphaFoldDB" id="A0A397GDF4"/>
<evidence type="ECO:0000313" key="5">
    <source>
        <dbReference type="Proteomes" id="UP000215305"/>
    </source>
</evidence>
<feature type="coiled-coil region" evidence="1">
    <location>
        <begin position="802"/>
        <end position="859"/>
    </location>
</feature>
<feature type="domain" description="C2H2-type" evidence="3">
    <location>
        <begin position="1032"/>
        <end position="1053"/>
    </location>
</feature>